<dbReference type="Proteomes" id="UP001215598">
    <property type="component" value="Unassembled WGS sequence"/>
</dbReference>
<keyword evidence="6" id="KW-1185">Reference proteome</keyword>
<dbReference type="EMBL" id="JARKIB010000040">
    <property type="protein sequence ID" value="KAJ7759250.1"/>
    <property type="molecule type" value="Genomic_DNA"/>
</dbReference>
<feature type="compositionally biased region" description="Basic residues" evidence="2">
    <location>
        <begin position="1"/>
        <end position="10"/>
    </location>
</feature>
<evidence type="ECO:0000313" key="6">
    <source>
        <dbReference type="Proteomes" id="UP001215598"/>
    </source>
</evidence>
<feature type="region of interest" description="Disordered" evidence="2">
    <location>
        <begin position="155"/>
        <end position="193"/>
    </location>
</feature>
<dbReference type="Pfam" id="PF10383">
    <property type="entry name" value="Clr2"/>
    <property type="match status" value="1"/>
</dbReference>
<comment type="caution">
    <text evidence="5">The sequence shown here is derived from an EMBL/GenBank/DDBJ whole genome shotgun (WGS) entry which is preliminary data.</text>
</comment>
<dbReference type="GO" id="GO:0070824">
    <property type="term" value="C:SHREC complex"/>
    <property type="evidence" value="ECO:0007669"/>
    <property type="project" value="InterPro"/>
</dbReference>
<dbReference type="PANTHER" id="PTHR38046:SF1">
    <property type="entry name" value="CRYPTIC LOCI REGULATOR 2"/>
    <property type="match status" value="1"/>
</dbReference>
<evidence type="ECO:0008006" key="7">
    <source>
        <dbReference type="Google" id="ProtNLM"/>
    </source>
</evidence>
<feature type="coiled-coil region" evidence="1">
    <location>
        <begin position="683"/>
        <end position="710"/>
    </location>
</feature>
<dbReference type="GO" id="GO:0033553">
    <property type="term" value="C:rDNA heterochromatin"/>
    <property type="evidence" value="ECO:0007669"/>
    <property type="project" value="TreeGrafter"/>
</dbReference>
<dbReference type="GO" id="GO:0030466">
    <property type="term" value="P:silent mating-type cassette heterochromatin formation"/>
    <property type="evidence" value="ECO:0007669"/>
    <property type="project" value="TreeGrafter"/>
</dbReference>
<feature type="domain" description="Cryptic loci regulator 2 N-terminal" evidence="4">
    <location>
        <begin position="82"/>
        <end position="145"/>
    </location>
</feature>
<proteinExistence type="predicted"/>
<evidence type="ECO:0000313" key="5">
    <source>
        <dbReference type="EMBL" id="KAJ7759250.1"/>
    </source>
</evidence>
<evidence type="ECO:0000259" key="3">
    <source>
        <dbReference type="Pfam" id="PF10383"/>
    </source>
</evidence>
<keyword evidence="1" id="KW-0175">Coiled coil</keyword>
<feature type="compositionally biased region" description="Basic and acidic residues" evidence="2">
    <location>
        <begin position="175"/>
        <end position="193"/>
    </location>
</feature>
<name>A0AAD7NFW4_9AGAR</name>
<protein>
    <recommendedName>
        <fullName evidence="7">Cryptic loci regulator 2 N-terminal domain-containing protein</fullName>
    </recommendedName>
</protein>
<dbReference type="GO" id="GO:0031934">
    <property type="term" value="C:mating-type region heterochromatin"/>
    <property type="evidence" value="ECO:0007669"/>
    <property type="project" value="TreeGrafter"/>
</dbReference>
<dbReference type="AlphaFoldDB" id="A0AAD7NFW4"/>
<evidence type="ECO:0000256" key="1">
    <source>
        <dbReference type="SAM" id="Coils"/>
    </source>
</evidence>
<dbReference type="InterPro" id="IPR038986">
    <property type="entry name" value="Clr2"/>
</dbReference>
<dbReference type="Pfam" id="PF16761">
    <property type="entry name" value="Clr2_transil"/>
    <property type="match status" value="1"/>
</dbReference>
<reference evidence="5" key="1">
    <citation type="submission" date="2023-03" db="EMBL/GenBank/DDBJ databases">
        <title>Massive genome expansion in bonnet fungi (Mycena s.s.) driven by repeated elements and novel gene families across ecological guilds.</title>
        <authorList>
            <consortium name="Lawrence Berkeley National Laboratory"/>
            <person name="Harder C.B."/>
            <person name="Miyauchi S."/>
            <person name="Viragh M."/>
            <person name="Kuo A."/>
            <person name="Thoen E."/>
            <person name="Andreopoulos B."/>
            <person name="Lu D."/>
            <person name="Skrede I."/>
            <person name="Drula E."/>
            <person name="Henrissat B."/>
            <person name="Morin E."/>
            <person name="Kohler A."/>
            <person name="Barry K."/>
            <person name="LaButti K."/>
            <person name="Morin E."/>
            <person name="Salamov A."/>
            <person name="Lipzen A."/>
            <person name="Mereny Z."/>
            <person name="Hegedus B."/>
            <person name="Baldrian P."/>
            <person name="Stursova M."/>
            <person name="Weitz H."/>
            <person name="Taylor A."/>
            <person name="Grigoriev I.V."/>
            <person name="Nagy L.G."/>
            <person name="Martin F."/>
            <person name="Kauserud H."/>
        </authorList>
    </citation>
    <scope>NUCLEOTIDE SEQUENCE</scope>
    <source>
        <strain evidence="5">CBHHK182m</strain>
    </source>
</reference>
<dbReference type="InterPro" id="IPR018839">
    <property type="entry name" value="Tscrpt-silencing_Clr2_C"/>
</dbReference>
<evidence type="ECO:0000259" key="4">
    <source>
        <dbReference type="Pfam" id="PF16761"/>
    </source>
</evidence>
<evidence type="ECO:0000256" key="2">
    <source>
        <dbReference type="SAM" id="MobiDB-lite"/>
    </source>
</evidence>
<dbReference type="InterPro" id="IPR031915">
    <property type="entry name" value="Clr2_N"/>
</dbReference>
<organism evidence="5 6">
    <name type="scientific">Mycena metata</name>
    <dbReference type="NCBI Taxonomy" id="1033252"/>
    <lineage>
        <taxon>Eukaryota</taxon>
        <taxon>Fungi</taxon>
        <taxon>Dikarya</taxon>
        <taxon>Basidiomycota</taxon>
        <taxon>Agaricomycotina</taxon>
        <taxon>Agaricomycetes</taxon>
        <taxon>Agaricomycetidae</taxon>
        <taxon>Agaricales</taxon>
        <taxon>Marasmiineae</taxon>
        <taxon>Mycenaceae</taxon>
        <taxon>Mycena</taxon>
    </lineage>
</organism>
<feature type="domain" description="Cryptic loci regulator 2 C-terminal" evidence="3">
    <location>
        <begin position="473"/>
        <end position="619"/>
    </location>
</feature>
<gene>
    <name evidence="5" type="ORF">B0H16DRAFT_1534976</name>
</gene>
<sequence length="710" mass="78685">MSTHRNHSAKHALPSNPAYIDFPRSDGDSTLWPTNTSRIIDNEGCVNFMDPVPLDAPLSVKWRMGAGDAICVALKLPGSQPYVLRDFPDGYRMFDHNKGKAANPRHDVYLFGSESKARFRSVPEFIPHAIWLMGDGSDVCKCKYCSKKPQREITSSMGNLLRHSNSPSPSRPARPKTDKPERKKDVLSKRPLGDRLRDNKTYAAVQKSHSLPKMSPHIQTKHVMLVERNNNLRDACRLPSEGSLPRYFRDNELVWCALENPIMPYPGQPATTQEEESLVIKFWPAIIDEVKLAIARTPIPPDLITADNAATPWVTRQFTTYSVRFLGISQTYLLPDNMIIPYQSHLVPELLLSGMAHRPIDDWDFTTEKLADFNPCPSPPGVPPAYRDALTTFALALQIASTISTFWCVTDEWDAKLPLPPPPTRPVPPPSSLQSAIEAAAINNAYGGSISTGPMQNRAPPPAPARVVTQVRFQGMWWGGERIWADDLVRLKVPRSCLAPAGAQHIFTPSPGGPRATALAQAQGKEPAAVWCHLARRKRECRVTGMLYELADIDWEDPNLPRNNVEALATQAPTSISAGISVSAKPLSSVRSGDMSSSYALPPAPTGFQIPLISGRYYPHLLQHPQLRTQLSDVIPLDSQSMLSSAHLWALEGLFGGYKNCVDPTFYKVNREKMLMDASKEALAALKVHVKERQDEAARLEDAVAQMDTD</sequence>
<dbReference type="PANTHER" id="PTHR38046">
    <property type="entry name" value="CRYPTIC LOCI REGULATOR 2"/>
    <property type="match status" value="1"/>
</dbReference>
<accession>A0AAD7NFW4</accession>
<feature type="region of interest" description="Disordered" evidence="2">
    <location>
        <begin position="1"/>
        <end position="21"/>
    </location>
</feature>